<organism evidence="2 3">
    <name type="scientific">Dispira parvispora</name>
    <dbReference type="NCBI Taxonomy" id="1520584"/>
    <lineage>
        <taxon>Eukaryota</taxon>
        <taxon>Fungi</taxon>
        <taxon>Fungi incertae sedis</taxon>
        <taxon>Zoopagomycota</taxon>
        <taxon>Kickxellomycotina</taxon>
        <taxon>Dimargaritomycetes</taxon>
        <taxon>Dimargaritales</taxon>
        <taxon>Dimargaritaceae</taxon>
        <taxon>Dispira</taxon>
    </lineage>
</organism>
<proteinExistence type="predicted"/>
<comment type="caution">
    <text evidence="2">The sequence shown here is derived from an EMBL/GenBank/DDBJ whole genome shotgun (WGS) entry which is preliminary data.</text>
</comment>
<evidence type="ECO:0000256" key="1">
    <source>
        <dbReference type="SAM" id="SignalP"/>
    </source>
</evidence>
<gene>
    <name evidence="2" type="ORF">IWQ62_000962</name>
</gene>
<reference evidence="2" key="1">
    <citation type="submission" date="2022-07" db="EMBL/GenBank/DDBJ databases">
        <title>Phylogenomic reconstructions and comparative analyses of Kickxellomycotina fungi.</title>
        <authorList>
            <person name="Reynolds N.K."/>
            <person name="Stajich J.E."/>
            <person name="Barry K."/>
            <person name="Grigoriev I.V."/>
            <person name="Crous P."/>
            <person name="Smith M.E."/>
        </authorList>
    </citation>
    <scope>NUCLEOTIDE SEQUENCE</scope>
    <source>
        <strain evidence="2">RSA 1196</strain>
    </source>
</reference>
<dbReference type="Proteomes" id="UP001150925">
    <property type="component" value="Unassembled WGS sequence"/>
</dbReference>
<protein>
    <submittedName>
        <fullName evidence="2">Uncharacterized protein</fullName>
    </submittedName>
</protein>
<keyword evidence="1" id="KW-0732">Signal</keyword>
<keyword evidence="3" id="KW-1185">Reference proteome</keyword>
<evidence type="ECO:0000313" key="2">
    <source>
        <dbReference type="EMBL" id="KAJ1968895.1"/>
    </source>
</evidence>
<accession>A0A9W8ATN5</accession>
<dbReference type="EMBL" id="JANBPY010000122">
    <property type="protein sequence ID" value="KAJ1968895.1"/>
    <property type="molecule type" value="Genomic_DNA"/>
</dbReference>
<dbReference type="AlphaFoldDB" id="A0A9W8ATN5"/>
<sequence length="110" mass="11755">MKLVLFSLFVILFTTTALVMASPLSVTLARRSPDAQDSFGEAQGSFDKAGDGFHDMWHGTGQAIGGTANGVWEGTKGVGKKIKESTSNAWGKTRDFFGDSLSSLGNWLHT</sequence>
<name>A0A9W8ATN5_9FUNG</name>
<feature type="chain" id="PRO_5040810810" evidence="1">
    <location>
        <begin position="22"/>
        <end position="110"/>
    </location>
</feature>
<evidence type="ECO:0000313" key="3">
    <source>
        <dbReference type="Proteomes" id="UP001150925"/>
    </source>
</evidence>
<dbReference type="Gene3D" id="1.10.287.700">
    <property type="entry name" value="Helix hairpin bin"/>
    <property type="match status" value="1"/>
</dbReference>
<feature type="signal peptide" evidence="1">
    <location>
        <begin position="1"/>
        <end position="21"/>
    </location>
</feature>